<comment type="subcellular location">
    <subcellularLocation>
        <location evidence="1">Cell membrane</location>
        <topology evidence="1">Multi-pass membrane protein</topology>
    </subcellularLocation>
</comment>
<feature type="transmembrane region" description="Helical" evidence="6">
    <location>
        <begin position="352"/>
        <end position="370"/>
    </location>
</feature>
<dbReference type="InterPro" id="IPR002797">
    <property type="entry name" value="Polysacc_synth"/>
</dbReference>
<keyword evidence="5 6" id="KW-0472">Membrane</keyword>
<dbReference type="InterPro" id="IPR050833">
    <property type="entry name" value="Poly_Biosynth_Transport"/>
</dbReference>
<evidence type="ECO:0000256" key="6">
    <source>
        <dbReference type="SAM" id="Phobius"/>
    </source>
</evidence>
<feature type="transmembrane region" description="Helical" evidence="6">
    <location>
        <begin position="258"/>
        <end position="284"/>
    </location>
</feature>
<feature type="transmembrane region" description="Helical" evidence="6">
    <location>
        <begin position="146"/>
        <end position="165"/>
    </location>
</feature>
<keyword evidence="2" id="KW-1003">Cell membrane</keyword>
<feature type="transmembrane region" description="Helical" evidence="6">
    <location>
        <begin position="290"/>
        <end position="311"/>
    </location>
</feature>
<feature type="transmembrane region" description="Helical" evidence="6">
    <location>
        <begin position="215"/>
        <end position="237"/>
    </location>
</feature>
<keyword evidence="4 6" id="KW-1133">Transmembrane helix</keyword>
<dbReference type="PANTHER" id="PTHR30250:SF11">
    <property type="entry name" value="O-ANTIGEN TRANSPORTER-RELATED"/>
    <property type="match status" value="1"/>
</dbReference>
<gene>
    <name evidence="7" type="ORF">NKE59_01630</name>
</gene>
<dbReference type="PANTHER" id="PTHR30250">
    <property type="entry name" value="PST FAMILY PREDICTED COLANIC ACID TRANSPORTER"/>
    <property type="match status" value="1"/>
</dbReference>
<evidence type="ECO:0000256" key="5">
    <source>
        <dbReference type="ARBA" id="ARBA00023136"/>
    </source>
</evidence>
<feature type="transmembrane region" description="Helical" evidence="6">
    <location>
        <begin position="177"/>
        <end position="195"/>
    </location>
</feature>
<feature type="transmembrane region" description="Helical" evidence="6">
    <location>
        <begin position="87"/>
        <end position="108"/>
    </location>
</feature>
<proteinExistence type="predicted"/>
<evidence type="ECO:0000256" key="2">
    <source>
        <dbReference type="ARBA" id="ARBA00022475"/>
    </source>
</evidence>
<dbReference type="GO" id="GO:0005886">
    <property type="term" value="C:plasma membrane"/>
    <property type="evidence" value="ECO:0007669"/>
    <property type="project" value="UniProtKB-SubCell"/>
</dbReference>
<name>A0AAU8A3M9_9BURK</name>
<sequence length="376" mass="41765">MSILVARHLGVDQFGVYAIAMSAGFFITILLDGGFIALLQRESALASLDIAIEDQTLSRYAFGYTLLLVAILILMAIINPFEQDLTTLFAIIFAFCPVVLIAQSMSVLRGQGRLARDAFLQVMTRFLTAFFVVTFILYGFDSPSSVLFAQGIGGYVVCFVLMFRSKIKPIFLIPWKIFRVTIPLAAWAIACGLYARSDLLLCRLFDIPRSDVGEYGVACRLVEALQVFGGPVAIVLLRKFRMSQLSIEVSTGKILNALYLALFIGSIICVCAFLFSSTIIPFFFGEQYSASVQLFEVLTIGFIFFLGNTVLFQAFLALELQRLLMSITVVAAIFNVTLNAIALPIYGIEVCAWISVLTQLLLLLLLRFYFLKHKNK</sequence>
<keyword evidence="3 6" id="KW-0812">Transmembrane</keyword>
<feature type="transmembrane region" description="Helical" evidence="6">
    <location>
        <begin position="323"/>
        <end position="346"/>
    </location>
</feature>
<evidence type="ECO:0000256" key="1">
    <source>
        <dbReference type="ARBA" id="ARBA00004651"/>
    </source>
</evidence>
<evidence type="ECO:0000313" key="7">
    <source>
        <dbReference type="EMBL" id="XCC58017.1"/>
    </source>
</evidence>
<organism evidence="7">
    <name type="scientific">Polynucleobacter sp. UK-FUSCHL-C3</name>
    <dbReference type="NCBI Taxonomy" id="2955208"/>
    <lineage>
        <taxon>Bacteria</taxon>
        <taxon>Pseudomonadati</taxon>
        <taxon>Pseudomonadota</taxon>
        <taxon>Betaproteobacteria</taxon>
        <taxon>Burkholderiales</taxon>
        <taxon>Burkholderiaceae</taxon>
        <taxon>Polynucleobacter</taxon>
    </lineage>
</organism>
<protein>
    <submittedName>
        <fullName evidence="7">Oligosaccharide flippase family protein</fullName>
    </submittedName>
</protein>
<evidence type="ECO:0000256" key="4">
    <source>
        <dbReference type="ARBA" id="ARBA00022989"/>
    </source>
</evidence>
<evidence type="ECO:0000256" key="3">
    <source>
        <dbReference type="ARBA" id="ARBA00022692"/>
    </source>
</evidence>
<dbReference type="EMBL" id="CP099959">
    <property type="protein sequence ID" value="XCC58017.1"/>
    <property type="molecule type" value="Genomic_DNA"/>
</dbReference>
<accession>A0AAU8A3M9</accession>
<dbReference type="Pfam" id="PF01943">
    <property type="entry name" value="Polysacc_synt"/>
    <property type="match status" value="1"/>
</dbReference>
<feature type="transmembrane region" description="Helical" evidence="6">
    <location>
        <begin position="120"/>
        <end position="140"/>
    </location>
</feature>
<feature type="transmembrane region" description="Helical" evidence="6">
    <location>
        <begin position="60"/>
        <end position="81"/>
    </location>
</feature>
<feature type="transmembrane region" description="Helical" evidence="6">
    <location>
        <begin position="14"/>
        <end position="39"/>
    </location>
</feature>
<reference evidence="7" key="1">
    <citation type="submission" date="2022-06" db="EMBL/GenBank/DDBJ databases">
        <title>New Polynucleobacter species.</title>
        <authorList>
            <person name="Hahn M.W."/>
        </authorList>
    </citation>
    <scope>NUCLEOTIDE SEQUENCE</scope>
    <source>
        <strain evidence="7">UK-FUSCHL-C3</strain>
    </source>
</reference>
<dbReference type="AlphaFoldDB" id="A0AAU8A3M9"/>